<evidence type="ECO:0000313" key="2">
    <source>
        <dbReference type="Proteomes" id="UP000311713"/>
    </source>
</evidence>
<evidence type="ECO:0000313" key="1">
    <source>
        <dbReference type="EMBL" id="TNM29087.1"/>
    </source>
</evidence>
<dbReference type="OrthoDB" id="3689934at2"/>
<dbReference type="EMBL" id="VDGT01000011">
    <property type="protein sequence ID" value="TNM29087.1"/>
    <property type="molecule type" value="Genomic_DNA"/>
</dbReference>
<proteinExistence type="predicted"/>
<comment type="caution">
    <text evidence="1">The sequence shown here is derived from an EMBL/GenBank/DDBJ whole genome shotgun (WGS) entry which is preliminary data.</text>
</comment>
<protein>
    <submittedName>
        <fullName evidence="1">Uncharacterized protein</fullName>
    </submittedName>
</protein>
<dbReference type="Proteomes" id="UP000311713">
    <property type="component" value="Unassembled WGS sequence"/>
</dbReference>
<reference evidence="1 2" key="1">
    <citation type="submission" date="2019-06" db="EMBL/GenBank/DDBJ databases">
        <title>Draft genome of Streptomyces sedi sp. JCM16909.</title>
        <authorList>
            <person name="Klykleung N."/>
            <person name="Tanasupawat S."/>
            <person name="Kudo T."/>
            <person name="Yuki M."/>
            <person name="Ohkuma M."/>
        </authorList>
    </citation>
    <scope>NUCLEOTIDE SEQUENCE [LARGE SCALE GENOMIC DNA]</scope>
    <source>
        <strain evidence="1 2">JCM 16909</strain>
    </source>
</reference>
<gene>
    <name evidence="1" type="ORF">FH715_16165</name>
</gene>
<organism evidence="1 2">
    <name type="scientific">Streptomyces sedi</name>
    <dbReference type="NCBI Taxonomy" id="555059"/>
    <lineage>
        <taxon>Bacteria</taxon>
        <taxon>Bacillati</taxon>
        <taxon>Actinomycetota</taxon>
        <taxon>Actinomycetes</taxon>
        <taxon>Kitasatosporales</taxon>
        <taxon>Streptomycetaceae</taxon>
        <taxon>Streptomyces</taxon>
    </lineage>
</organism>
<dbReference type="AlphaFoldDB" id="A0A5C4UZV4"/>
<dbReference type="RefSeq" id="WP_139645845.1">
    <property type="nucleotide sequence ID" value="NZ_BAAAZS010000005.1"/>
</dbReference>
<accession>A0A5C4UZV4</accession>
<keyword evidence="2" id="KW-1185">Reference proteome</keyword>
<sequence length="224" mass="24880">MPDLLVPESVATWGPRRVPVPYAAHWTGEKVTASRVVSRVDGAGIRYVDETAADRDAFGVLWGRLANAPGAGRPDFRSLHPARQRHTQAERLCQVCAKPASHNRDGWLFLVNEDEASHDAGGQHTTHDGTLTTKPPVCLPCARLAVQHCPHLTHPLGVRARRPRIWGVFGTFYTPTPEGRLRPHHDHHLPYGHRALAWFLASQLVTELKRCTTVDLTAEFRALS</sequence>
<name>A0A5C4UZV4_9ACTN</name>